<dbReference type="Proteomes" id="UP001301869">
    <property type="component" value="Chromosome"/>
</dbReference>
<evidence type="ECO:0000313" key="5">
    <source>
        <dbReference type="Proteomes" id="UP001301869"/>
    </source>
</evidence>
<dbReference type="InterPro" id="IPR024402">
    <property type="entry name" value="DUF2726"/>
</dbReference>
<sequence length="199" mass="22963">MNLPFAIPEELLAYLNHPLAWGLGAVLALMLLIALIKRLTPKRRARYRAHEFLFTQAEWRFAEALQKAIGNDWLLMGKVRIADLLAVERDPRLPRGEWLRAFSRISQKHIDYVLVDPDSGRVACCIELDDASHQRRDRQGRDHFVNAAFAQAGVPLLRIPTARRYEAQALREHIRAVIRERPARPGKRGRRQAPRRRSA</sequence>
<keyword evidence="2" id="KW-0472">Membrane</keyword>
<name>A0ABY9Z341_9GAMM</name>
<evidence type="ECO:0000256" key="1">
    <source>
        <dbReference type="SAM" id="MobiDB-lite"/>
    </source>
</evidence>
<evidence type="ECO:0000259" key="3">
    <source>
        <dbReference type="Pfam" id="PF10881"/>
    </source>
</evidence>
<proteinExistence type="predicted"/>
<accession>A0ABY9Z341</accession>
<gene>
    <name evidence="4" type="ORF">P1P91_03140</name>
</gene>
<feature type="compositionally biased region" description="Basic residues" evidence="1">
    <location>
        <begin position="184"/>
        <end position="199"/>
    </location>
</feature>
<keyword evidence="5" id="KW-1185">Reference proteome</keyword>
<feature type="transmembrane region" description="Helical" evidence="2">
    <location>
        <begin position="20"/>
        <end position="39"/>
    </location>
</feature>
<protein>
    <submittedName>
        <fullName evidence="4">DUF2726 domain-containing protein</fullName>
    </submittedName>
</protein>
<evidence type="ECO:0000256" key="2">
    <source>
        <dbReference type="SAM" id="Phobius"/>
    </source>
</evidence>
<dbReference type="Pfam" id="PF10881">
    <property type="entry name" value="DUF2726"/>
    <property type="match status" value="1"/>
</dbReference>
<dbReference type="EMBL" id="CP119391">
    <property type="protein sequence ID" value="WNK20689.1"/>
    <property type="molecule type" value="Genomic_DNA"/>
</dbReference>
<feature type="domain" description="DUF2726" evidence="3">
    <location>
        <begin position="53"/>
        <end position="176"/>
    </location>
</feature>
<reference evidence="4 5" key="1">
    <citation type="submission" date="2023-03" db="EMBL/GenBank/DDBJ databases">
        <title>Halomonas sp. nov., isolated from Korean tranditional fermented seafood 'Jeotgal'.</title>
        <authorList>
            <person name="Kim B."/>
            <person name="Shin N.-R."/>
        </authorList>
    </citation>
    <scope>NUCLEOTIDE SEQUENCE [LARGE SCALE GENOMIC DNA]</scope>
    <source>
        <strain evidence="4 5">SG2L-4</strain>
    </source>
</reference>
<keyword evidence="2" id="KW-0812">Transmembrane</keyword>
<feature type="region of interest" description="Disordered" evidence="1">
    <location>
        <begin position="179"/>
        <end position="199"/>
    </location>
</feature>
<keyword evidence="2" id="KW-1133">Transmembrane helix</keyword>
<evidence type="ECO:0000313" key="4">
    <source>
        <dbReference type="EMBL" id="WNK20689.1"/>
    </source>
</evidence>
<organism evidence="4 5">
    <name type="scientific">Halomonas piscis</name>
    <dbReference type="NCBI Taxonomy" id="3031727"/>
    <lineage>
        <taxon>Bacteria</taxon>
        <taxon>Pseudomonadati</taxon>
        <taxon>Pseudomonadota</taxon>
        <taxon>Gammaproteobacteria</taxon>
        <taxon>Oceanospirillales</taxon>
        <taxon>Halomonadaceae</taxon>
        <taxon>Halomonas</taxon>
    </lineage>
</organism>
<dbReference type="RefSeq" id="WP_311884455.1">
    <property type="nucleotide sequence ID" value="NZ_CP119391.1"/>
</dbReference>